<keyword evidence="2" id="KW-0732">Signal</keyword>
<organism evidence="3 4">
    <name type="scientific">Streptosporangium fragile</name>
    <dbReference type="NCBI Taxonomy" id="46186"/>
    <lineage>
        <taxon>Bacteria</taxon>
        <taxon>Bacillati</taxon>
        <taxon>Actinomycetota</taxon>
        <taxon>Actinomycetes</taxon>
        <taxon>Streptosporangiales</taxon>
        <taxon>Streptosporangiaceae</taxon>
        <taxon>Streptosporangium</taxon>
    </lineage>
</organism>
<accession>A0ABP6IGH6</accession>
<keyword evidence="4" id="KW-1185">Reference proteome</keyword>
<proteinExistence type="predicted"/>
<evidence type="ECO:0000256" key="1">
    <source>
        <dbReference type="SAM" id="MobiDB-lite"/>
    </source>
</evidence>
<evidence type="ECO:0000256" key="2">
    <source>
        <dbReference type="SAM" id="SignalP"/>
    </source>
</evidence>
<feature type="signal peptide" evidence="2">
    <location>
        <begin position="1"/>
        <end position="29"/>
    </location>
</feature>
<comment type="caution">
    <text evidence="3">The sequence shown here is derived from an EMBL/GenBank/DDBJ whole genome shotgun (WGS) entry which is preliminary data.</text>
</comment>
<name>A0ABP6IGH6_9ACTN</name>
<dbReference type="EMBL" id="BAAAVI010000025">
    <property type="protein sequence ID" value="GAA2876432.1"/>
    <property type="molecule type" value="Genomic_DNA"/>
</dbReference>
<dbReference type="RefSeq" id="WP_344973021.1">
    <property type="nucleotide sequence ID" value="NZ_BAAAVI010000025.1"/>
</dbReference>
<evidence type="ECO:0000313" key="3">
    <source>
        <dbReference type="EMBL" id="GAA2876432.1"/>
    </source>
</evidence>
<sequence>MPVMRNALAAGTMAAAALVAPVTMSAQFAAAGATAEVVSAAPVLASAEKTAEIHESLAGYRAWAGAHPTPRPDEEIEEDMRRPVPDN</sequence>
<evidence type="ECO:0000313" key="4">
    <source>
        <dbReference type="Proteomes" id="UP001500831"/>
    </source>
</evidence>
<feature type="chain" id="PRO_5045163183" evidence="2">
    <location>
        <begin position="30"/>
        <end position="87"/>
    </location>
</feature>
<gene>
    <name evidence="3" type="ORF">GCM10010517_37610</name>
</gene>
<protein>
    <submittedName>
        <fullName evidence="3">Uncharacterized protein</fullName>
    </submittedName>
</protein>
<dbReference type="Proteomes" id="UP001500831">
    <property type="component" value="Unassembled WGS sequence"/>
</dbReference>
<reference evidence="4" key="1">
    <citation type="journal article" date="2019" name="Int. J. Syst. Evol. Microbiol.">
        <title>The Global Catalogue of Microorganisms (GCM) 10K type strain sequencing project: providing services to taxonomists for standard genome sequencing and annotation.</title>
        <authorList>
            <consortium name="The Broad Institute Genomics Platform"/>
            <consortium name="The Broad Institute Genome Sequencing Center for Infectious Disease"/>
            <person name="Wu L."/>
            <person name="Ma J."/>
        </authorList>
    </citation>
    <scope>NUCLEOTIDE SEQUENCE [LARGE SCALE GENOMIC DNA]</scope>
    <source>
        <strain evidence="4">JCM 6242</strain>
    </source>
</reference>
<feature type="region of interest" description="Disordered" evidence="1">
    <location>
        <begin position="64"/>
        <end position="87"/>
    </location>
</feature>